<evidence type="ECO:0000313" key="5">
    <source>
        <dbReference type="EMBL" id="MBD2847655.1"/>
    </source>
</evidence>
<keyword evidence="6" id="KW-1185">Reference proteome</keyword>
<feature type="compositionally biased region" description="Basic and acidic residues" evidence="3">
    <location>
        <begin position="239"/>
        <end position="255"/>
    </location>
</feature>
<dbReference type="AlphaFoldDB" id="A0A927BXQ1"/>
<sequence length="255" mass="28842">MLAAGIVSGFADAPVRRDRAYYESRGEVVWEVPTDEKLIALTFDDGPNARTTPQILDLLQQYEATATFFVVGNRIDRYAELIKREAAEGHEVANHTYNHTFFTGQISADKLAREIESTKSKIEEVAGQSCDWFRPPGGIFNEAVLKAARRSGYTIVLWSWHQDTKDWRSPGIYAIANRVLKHARNGDIVLMHDHVHGSTQTVEALKIILPELKKRGFRLVTVTELMKYRKYAEASPFGSKHDEPPKKDKLLFPTG</sequence>
<gene>
    <name evidence="5" type="ORF">IDH44_20890</name>
</gene>
<protein>
    <submittedName>
        <fullName evidence="5">Polysaccharide deacetylase family protein</fullName>
    </submittedName>
</protein>
<dbReference type="PANTHER" id="PTHR10587">
    <property type="entry name" value="GLYCOSYL TRANSFERASE-RELATED"/>
    <property type="match status" value="1"/>
</dbReference>
<comment type="caution">
    <text evidence="5">The sequence shown here is derived from an EMBL/GenBank/DDBJ whole genome shotgun (WGS) entry which is preliminary data.</text>
</comment>
<dbReference type="SUPFAM" id="SSF88713">
    <property type="entry name" value="Glycoside hydrolase/deacetylase"/>
    <property type="match status" value="1"/>
</dbReference>
<dbReference type="PANTHER" id="PTHR10587:SF133">
    <property type="entry name" value="CHITIN DEACETYLASE 1-RELATED"/>
    <property type="match status" value="1"/>
</dbReference>
<dbReference type="GO" id="GO:0016020">
    <property type="term" value="C:membrane"/>
    <property type="evidence" value="ECO:0007669"/>
    <property type="project" value="TreeGrafter"/>
</dbReference>
<evidence type="ECO:0000256" key="1">
    <source>
        <dbReference type="ARBA" id="ARBA00022723"/>
    </source>
</evidence>
<feature type="region of interest" description="Disordered" evidence="3">
    <location>
        <begin position="235"/>
        <end position="255"/>
    </location>
</feature>
<dbReference type="Proteomes" id="UP000621560">
    <property type="component" value="Unassembled WGS sequence"/>
</dbReference>
<dbReference type="EMBL" id="JACXIZ010000043">
    <property type="protein sequence ID" value="MBD2847655.1"/>
    <property type="molecule type" value="Genomic_DNA"/>
</dbReference>
<evidence type="ECO:0000259" key="4">
    <source>
        <dbReference type="PROSITE" id="PS51677"/>
    </source>
</evidence>
<evidence type="ECO:0000313" key="6">
    <source>
        <dbReference type="Proteomes" id="UP000621560"/>
    </source>
</evidence>
<dbReference type="Pfam" id="PF01522">
    <property type="entry name" value="Polysacc_deac_1"/>
    <property type="match status" value="1"/>
</dbReference>
<evidence type="ECO:0000256" key="3">
    <source>
        <dbReference type="SAM" id="MobiDB-lite"/>
    </source>
</evidence>
<dbReference type="GO" id="GO:0046872">
    <property type="term" value="F:metal ion binding"/>
    <property type="evidence" value="ECO:0007669"/>
    <property type="project" value="UniProtKB-KW"/>
</dbReference>
<proteinExistence type="predicted"/>
<dbReference type="GO" id="GO:0005975">
    <property type="term" value="P:carbohydrate metabolic process"/>
    <property type="evidence" value="ECO:0007669"/>
    <property type="project" value="InterPro"/>
</dbReference>
<reference evidence="5" key="1">
    <citation type="submission" date="2020-09" db="EMBL/GenBank/DDBJ databases">
        <title>A novel bacterium of genus Paenibacillus, isolated from South China Sea.</title>
        <authorList>
            <person name="Huang H."/>
            <person name="Mo K."/>
            <person name="Hu Y."/>
        </authorList>
    </citation>
    <scope>NUCLEOTIDE SEQUENCE</scope>
    <source>
        <strain evidence="5">IB182496</strain>
    </source>
</reference>
<dbReference type="InterPro" id="IPR050248">
    <property type="entry name" value="Polysacc_deacetylase_ArnD"/>
</dbReference>
<organism evidence="5 6">
    <name type="scientific">Paenibacillus sabuli</name>
    <dbReference type="NCBI Taxonomy" id="2772509"/>
    <lineage>
        <taxon>Bacteria</taxon>
        <taxon>Bacillati</taxon>
        <taxon>Bacillota</taxon>
        <taxon>Bacilli</taxon>
        <taxon>Bacillales</taxon>
        <taxon>Paenibacillaceae</taxon>
        <taxon>Paenibacillus</taxon>
    </lineage>
</organism>
<dbReference type="InterPro" id="IPR002509">
    <property type="entry name" value="NODB_dom"/>
</dbReference>
<keyword evidence="2" id="KW-0378">Hydrolase</keyword>
<feature type="domain" description="NodB homology" evidence="4">
    <location>
        <begin position="37"/>
        <end position="220"/>
    </location>
</feature>
<dbReference type="PROSITE" id="PS51677">
    <property type="entry name" value="NODB"/>
    <property type="match status" value="1"/>
</dbReference>
<accession>A0A927BXQ1</accession>
<dbReference type="GO" id="GO:0016810">
    <property type="term" value="F:hydrolase activity, acting on carbon-nitrogen (but not peptide) bonds"/>
    <property type="evidence" value="ECO:0007669"/>
    <property type="project" value="InterPro"/>
</dbReference>
<name>A0A927BXQ1_9BACL</name>
<dbReference type="Gene3D" id="3.20.20.370">
    <property type="entry name" value="Glycoside hydrolase/deacetylase"/>
    <property type="match status" value="1"/>
</dbReference>
<keyword evidence="1" id="KW-0479">Metal-binding</keyword>
<dbReference type="InterPro" id="IPR011330">
    <property type="entry name" value="Glyco_hydro/deAcase_b/a-brl"/>
</dbReference>
<evidence type="ECO:0000256" key="2">
    <source>
        <dbReference type="ARBA" id="ARBA00022801"/>
    </source>
</evidence>